<feature type="transmembrane region" description="Helical" evidence="1">
    <location>
        <begin position="55"/>
        <end position="73"/>
    </location>
</feature>
<dbReference type="EMBL" id="ML179042">
    <property type="protein sequence ID" value="THV06481.1"/>
    <property type="molecule type" value="Genomic_DNA"/>
</dbReference>
<accession>A0A4S8MU63</accession>
<sequence length="113" mass="12939">MRGIDYGEREEEVRKKMEERKKKPVVEYALIVGRARQGKAREGGEGGGEGGLSPHFFLVAYTTFFFLFSLFICRIHKRFFPPPTFFCIYLTVSVSVCLCLCPSFVINSRSFLP</sequence>
<keyword evidence="1" id="KW-0812">Transmembrane</keyword>
<name>A0A4S8MU63_DENBC</name>
<evidence type="ECO:0000256" key="1">
    <source>
        <dbReference type="SAM" id="Phobius"/>
    </source>
</evidence>
<organism evidence="2 3">
    <name type="scientific">Dendrothele bispora (strain CBS 962.96)</name>
    <dbReference type="NCBI Taxonomy" id="1314807"/>
    <lineage>
        <taxon>Eukaryota</taxon>
        <taxon>Fungi</taxon>
        <taxon>Dikarya</taxon>
        <taxon>Basidiomycota</taxon>
        <taxon>Agaricomycotina</taxon>
        <taxon>Agaricomycetes</taxon>
        <taxon>Agaricomycetidae</taxon>
        <taxon>Agaricales</taxon>
        <taxon>Agaricales incertae sedis</taxon>
        <taxon>Dendrothele</taxon>
    </lineage>
</organism>
<evidence type="ECO:0000313" key="2">
    <source>
        <dbReference type="EMBL" id="THV06481.1"/>
    </source>
</evidence>
<dbReference type="AlphaFoldDB" id="A0A4S8MU63"/>
<feature type="transmembrane region" description="Helical" evidence="1">
    <location>
        <begin position="85"/>
        <end position="106"/>
    </location>
</feature>
<keyword evidence="1" id="KW-1133">Transmembrane helix</keyword>
<gene>
    <name evidence="2" type="ORF">K435DRAFT_480085</name>
</gene>
<protein>
    <submittedName>
        <fullName evidence="2">Uncharacterized protein</fullName>
    </submittedName>
</protein>
<proteinExistence type="predicted"/>
<keyword evidence="1" id="KW-0472">Membrane</keyword>
<evidence type="ECO:0000313" key="3">
    <source>
        <dbReference type="Proteomes" id="UP000297245"/>
    </source>
</evidence>
<dbReference type="Proteomes" id="UP000297245">
    <property type="component" value="Unassembled WGS sequence"/>
</dbReference>
<keyword evidence="3" id="KW-1185">Reference proteome</keyword>
<reference evidence="2 3" key="1">
    <citation type="journal article" date="2019" name="Nat. Ecol. Evol.">
        <title>Megaphylogeny resolves global patterns of mushroom evolution.</title>
        <authorList>
            <person name="Varga T."/>
            <person name="Krizsan K."/>
            <person name="Foldi C."/>
            <person name="Dima B."/>
            <person name="Sanchez-Garcia M."/>
            <person name="Sanchez-Ramirez S."/>
            <person name="Szollosi G.J."/>
            <person name="Szarkandi J.G."/>
            <person name="Papp V."/>
            <person name="Albert L."/>
            <person name="Andreopoulos W."/>
            <person name="Angelini C."/>
            <person name="Antonin V."/>
            <person name="Barry K.W."/>
            <person name="Bougher N.L."/>
            <person name="Buchanan P."/>
            <person name="Buyck B."/>
            <person name="Bense V."/>
            <person name="Catcheside P."/>
            <person name="Chovatia M."/>
            <person name="Cooper J."/>
            <person name="Damon W."/>
            <person name="Desjardin D."/>
            <person name="Finy P."/>
            <person name="Geml J."/>
            <person name="Haridas S."/>
            <person name="Hughes K."/>
            <person name="Justo A."/>
            <person name="Karasinski D."/>
            <person name="Kautmanova I."/>
            <person name="Kiss B."/>
            <person name="Kocsube S."/>
            <person name="Kotiranta H."/>
            <person name="LaButti K.M."/>
            <person name="Lechner B.E."/>
            <person name="Liimatainen K."/>
            <person name="Lipzen A."/>
            <person name="Lukacs Z."/>
            <person name="Mihaltcheva S."/>
            <person name="Morgado L.N."/>
            <person name="Niskanen T."/>
            <person name="Noordeloos M.E."/>
            <person name="Ohm R.A."/>
            <person name="Ortiz-Santana B."/>
            <person name="Ovrebo C."/>
            <person name="Racz N."/>
            <person name="Riley R."/>
            <person name="Savchenko A."/>
            <person name="Shiryaev A."/>
            <person name="Soop K."/>
            <person name="Spirin V."/>
            <person name="Szebenyi C."/>
            <person name="Tomsovsky M."/>
            <person name="Tulloss R.E."/>
            <person name="Uehling J."/>
            <person name="Grigoriev I.V."/>
            <person name="Vagvolgyi C."/>
            <person name="Papp T."/>
            <person name="Martin F.M."/>
            <person name="Miettinen O."/>
            <person name="Hibbett D.S."/>
            <person name="Nagy L.G."/>
        </authorList>
    </citation>
    <scope>NUCLEOTIDE SEQUENCE [LARGE SCALE GENOMIC DNA]</scope>
    <source>
        <strain evidence="2 3">CBS 962.96</strain>
    </source>
</reference>